<evidence type="ECO:0000256" key="3">
    <source>
        <dbReference type="ARBA" id="ARBA00022679"/>
    </source>
</evidence>
<dbReference type="Proteomes" id="UP000317713">
    <property type="component" value="Chromosome"/>
</dbReference>
<evidence type="ECO:0000256" key="5">
    <source>
        <dbReference type="ARBA" id="ARBA00038303"/>
    </source>
</evidence>
<evidence type="ECO:0000256" key="6">
    <source>
        <dbReference type="HAMAP-Rule" id="MF_00658"/>
    </source>
</evidence>
<dbReference type="PANTHER" id="PTHR33603:SF1">
    <property type="entry name" value="RIBOSOMAL RNA LARGE SUBUNIT METHYLTRANSFERASE H"/>
    <property type="match status" value="1"/>
</dbReference>
<name>A0A517I1T3_BREBE</name>
<dbReference type="InterPro" id="IPR029028">
    <property type="entry name" value="Alpha/beta_knot_MTases"/>
</dbReference>
<comment type="similarity">
    <text evidence="5 6">Belongs to the RNA methyltransferase RlmH family.</text>
</comment>
<sequence length="157" mass="17896">MQFTIISVGKIKNDILPRVEAYSKRLAVYCRMNIVEIPEEARMETMSSAEIEQVRQSEGQKILAQVKQEQHVIALTGEGELWTPKRLSVQIEDLSMEGRKEILFVIGGSLGLSEEVLVRANDRLALPKKAYPHQLTRLVVLERLYRALRISLGEPLR</sequence>
<dbReference type="HAMAP" id="MF_00658">
    <property type="entry name" value="23SrRNA_methyltr_H"/>
    <property type="match status" value="1"/>
</dbReference>
<dbReference type="GO" id="GO:0005737">
    <property type="term" value="C:cytoplasm"/>
    <property type="evidence" value="ECO:0007669"/>
    <property type="project" value="UniProtKB-SubCell"/>
</dbReference>
<comment type="function">
    <text evidence="6">Specifically methylates the pseudouridine at position 1915 (m3Psi1915) in 23S rRNA.</text>
</comment>
<dbReference type="RefSeq" id="WP_144613105.1">
    <property type="nucleotide sequence ID" value="NZ_CP042161.1"/>
</dbReference>
<organism evidence="7 8">
    <name type="scientific">Brevibacillus brevis</name>
    <name type="common">Bacillus brevis</name>
    <dbReference type="NCBI Taxonomy" id="1393"/>
    <lineage>
        <taxon>Bacteria</taxon>
        <taxon>Bacillati</taxon>
        <taxon>Bacillota</taxon>
        <taxon>Bacilli</taxon>
        <taxon>Bacillales</taxon>
        <taxon>Paenibacillaceae</taxon>
        <taxon>Brevibacillus</taxon>
    </lineage>
</organism>
<gene>
    <name evidence="6" type="primary">rlmH</name>
    <name evidence="7" type="ORF">FPS98_02085</name>
</gene>
<dbReference type="EMBL" id="CP042161">
    <property type="protein sequence ID" value="QDS32865.1"/>
    <property type="molecule type" value="Genomic_DNA"/>
</dbReference>
<dbReference type="CDD" id="cd18081">
    <property type="entry name" value="RlmH-like"/>
    <property type="match status" value="1"/>
</dbReference>
<dbReference type="PANTHER" id="PTHR33603">
    <property type="entry name" value="METHYLTRANSFERASE"/>
    <property type="match status" value="1"/>
</dbReference>
<keyword evidence="2 6" id="KW-0489">Methyltransferase</keyword>
<dbReference type="Gene3D" id="3.40.1280.10">
    <property type="match status" value="1"/>
</dbReference>
<dbReference type="InterPro" id="IPR003742">
    <property type="entry name" value="RlmH-like"/>
</dbReference>
<evidence type="ECO:0000313" key="7">
    <source>
        <dbReference type="EMBL" id="QDS32865.1"/>
    </source>
</evidence>
<keyword evidence="6" id="KW-0963">Cytoplasm</keyword>
<keyword evidence="1 6" id="KW-0698">rRNA processing</keyword>
<evidence type="ECO:0000313" key="8">
    <source>
        <dbReference type="Proteomes" id="UP000317713"/>
    </source>
</evidence>
<protein>
    <recommendedName>
        <fullName evidence="6">Ribosomal RNA large subunit methyltransferase H</fullName>
        <ecNumber evidence="6">2.1.1.177</ecNumber>
    </recommendedName>
    <alternativeName>
        <fullName evidence="6">23S rRNA (pseudouridine1915-N3)-methyltransferase</fullName>
    </alternativeName>
    <alternativeName>
        <fullName evidence="6">23S rRNA m3Psi1915 methyltransferase</fullName>
    </alternativeName>
    <alternativeName>
        <fullName evidence="6">rRNA (pseudouridine-N3-)-methyltransferase RlmH</fullName>
    </alternativeName>
</protein>
<evidence type="ECO:0000256" key="2">
    <source>
        <dbReference type="ARBA" id="ARBA00022603"/>
    </source>
</evidence>
<dbReference type="SUPFAM" id="SSF75217">
    <property type="entry name" value="alpha/beta knot"/>
    <property type="match status" value="1"/>
</dbReference>
<dbReference type="AlphaFoldDB" id="A0A517I1T3"/>
<keyword evidence="4 6" id="KW-0949">S-adenosyl-L-methionine</keyword>
<comment type="caution">
    <text evidence="6">Lacks conserved residue(s) required for the propagation of feature annotation.</text>
</comment>
<dbReference type="InterPro" id="IPR029026">
    <property type="entry name" value="tRNA_m1G_MTases_N"/>
</dbReference>
<comment type="subunit">
    <text evidence="6">Homodimer.</text>
</comment>
<dbReference type="Pfam" id="PF02590">
    <property type="entry name" value="SPOUT_MTase"/>
    <property type="match status" value="1"/>
</dbReference>
<feature type="binding site" evidence="6">
    <location>
        <position position="75"/>
    </location>
    <ligand>
        <name>S-adenosyl-L-methionine</name>
        <dbReference type="ChEBI" id="CHEBI:59789"/>
    </ligand>
</feature>
<dbReference type="PIRSF" id="PIRSF004505">
    <property type="entry name" value="MT_bac"/>
    <property type="match status" value="1"/>
</dbReference>
<comment type="subcellular location">
    <subcellularLocation>
        <location evidence="6">Cytoplasm</location>
    </subcellularLocation>
</comment>
<dbReference type="EC" id="2.1.1.177" evidence="6"/>
<accession>A0A517I1T3</accession>
<reference evidence="7 8" key="1">
    <citation type="submission" date="2019-07" db="EMBL/GenBank/DDBJ databases">
        <title>Characterization of Brevibacillus brevis HK544, as a potential biocontrol agent.</title>
        <authorList>
            <person name="Kim H."/>
        </authorList>
    </citation>
    <scope>NUCLEOTIDE SEQUENCE [LARGE SCALE GENOMIC DNA]</scope>
    <source>
        <strain evidence="7 8">HK544</strain>
    </source>
</reference>
<feature type="binding site" evidence="6">
    <location>
        <position position="107"/>
    </location>
    <ligand>
        <name>S-adenosyl-L-methionine</name>
        <dbReference type="ChEBI" id="CHEBI:59789"/>
    </ligand>
</feature>
<keyword evidence="3 6" id="KW-0808">Transferase</keyword>
<evidence type="ECO:0000256" key="4">
    <source>
        <dbReference type="ARBA" id="ARBA00022691"/>
    </source>
</evidence>
<proteinExistence type="inferred from homology"/>
<comment type="catalytic activity">
    <reaction evidence="6">
        <text>pseudouridine(1915) in 23S rRNA + S-adenosyl-L-methionine = N(3)-methylpseudouridine(1915) in 23S rRNA + S-adenosyl-L-homocysteine + H(+)</text>
        <dbReference type="Rhea" id="RHEA:42752"/>
        <dbReference type="Rhea" id="RHEA-COMP:10221"/>
        <dbReference type="Rhea" id="RHEA-COMP:10222"/>
        <dbReference type="ChEBI" id="CHEBI:15378"/>
        <dbReference type="ChEBI" id="CHEBI:57856"/>
        <dbReference type="ChEBI" id="CHEBI:59789"/>
        <dbReference type="ChEBI" id="CHEBI:65314"/>
        <dbReference type="ChEBI" id="CHEBI:74486"/>
        <dbReference type="EC" id="2.1.1.177"/>
    </reaction>
</comment>
<dbReference type="GO" id="GO:0070038">
    <property type="term" value="F:rRNA (pseudouridine-N3-)-methyltransferase activity"/>
    <property type="evidence" value="ECO:0007669"/>
    <property type="project" value="UniProtKB-UniRule"/>
</dbReference>
<evidence type="ECO:0000256" key="1">
    <source>
        <dbReference type="ARBA" id="ARBA00022552"/>
    </source>
</evidence>